<gene>
    <name evidence="1" type="ORF">N1851_002911</name>
</gene>
<organism evidence="1 2">
    <name type="scientific">Merluccius polli</name>
    <name type="common">Benguela hake</name>
    <name type="synonym">Merluccius cadenati</name>
    <dbReference type="NCBI Taxonomy" id="89951"/>
    <lineage>
        <taxon>Eukaryota</taxon>
        <taxon>Metazoa</taxon>
        <taxon>Chordata</taxon>
        <taxon>Craniata</taxon>
        <taxon>Vertebrata</taxon>
        <taxon>Euteleostomi</taxon>
        <taxon>Actinopterygii</taxon>
        <taxon>Neopterygii</taxon>
        <taxon>Teleostei</taxon>
        <taxon>Neoteleostei</taxon>
        <taxon>Acanthomorphata</taxon>
        <taxon>Zeiogadaria</taxon>
        <taxon>Gadariae</taxon>
        <taxon>Gadiformes</taxon>
        <taxon>Gadoidei</taxon>
        <taxon>Merlucciidae</taxon>
        <taxon>Merluccius</taxon>
    </lineage>
</organism>
<reference evidence="1" key="1">
    <citation type="journal article" date="2023" name="Front. Mar. Sci.">
        <title>A new Merluccius polli reference genome to investigate the effects of global change in West African waters.</title>
        <authorList>
            <person name="Mateo J.L."/>
            <person name="Blanco-Fernandez C."/>
            <person name="Garcia-Vazquez E."/>
            <person name="Machado-Schiaffino G."/>
        </authorList>
    </citation>
    <scope>NUCLEOTIDE SEQUENCE</scope>
    <source>
        <strain evidence="1">C29</strain>
        <tissue evidence="1">Fin</tissue>
    </source>
</reference>
<comment type="caution">
    <text evidence="1">The sequence shown here is derived from an EMBL/GenBank/DDBJ whole genome shotgun (WGS) entry which is preliminary data.</text>
</comment>
<dbReference type="EMBL" id="JAOPHQ010000344">
    <property type="protein sequence ID" value="KAK0154778.1"/>
    <property type="molecule type" value="Genomic_DNA"/>
</dbReference>
<keyword evidence="2" id="KW-1185">Reference proteome</keyword>
<proteinExistence type="predicted"/>
<evidence type="ECO:0000313" key="1">
    <source>
        <dbReference type="EMBL" id="KAK0154778.1"/>
    </source>
</evidence>
<evidence type="ECO:0000313" key="2">
    <source>
        <dbReference type="Proteomes" id="UP001174136"/>
    </source>
</evidence>
<protein>
    <submittedName>
        <fullName evidence="1">Uncharacterized protein</fullName>
    </submittedName>
</protein>
<sequence length="154" mass="18000">MEKTFGYQRQEIVHKKPSIEGVLERWPTFGQALHQLLEVIRSKGGVTVDITIRRECILKSLMIYLGEPVQHLIKEYQDFVRLWWDSLGGPVEEHFGHFKVKCINLVHFESKINRLDLQKNFVLFYDRRSLLWFQSLQAMQSAAEAGQRIGGGRD</sequence>
<accession>A0AA47N993</accession>
<dbReference type="Proteomes" id="UP001174136">
    <property type="component" value="Unassembled WGS sequence"/>
</dbReference>
<name>A0AA47N993_MERPO</name>
<dbReference type="AlphaFoldDB" id="A0AA47N993"/>